<protein>
    <submittedName>
        <fullName evidence="4">Ppx/GppA phosphatase family</fullName>
    </submittedName>
</protein>
<dbReference type="InterPro" id="IPR043129">
    <property type="entry name" value="ATPase_NBD"/>
</dbReference>
<dbReference type="Gene3D" id="3.30.420.150">
    <property type="entry name" value="Exopolyphosphatase. Domain 2"/>
    <property type="match status" value="1"/>
</dbReference>
<proteinExistence type="predicted"/>
<evidence type="ECO:0000256" key="2">
    <source>
        <dbReference type="SAM" id="Phobius"/>
    </source>
</evidence>
<keyword evidence="2" id="KW-1133">Transmembrane helix</keyword>
<accession>A0A0U3E5S3</accession>
<dbReference type="InterPro" id="IPR003695">
    <property type="entry name" value="Ppx_GppA_N"/>
</dbReference>
<reference evidence="4 5" key="1">
    <citation type="submission" date="2015-04" db="EMBL/GenBank/DDBJ databases">
        <title>The complete genome sequence of the rumen methanogen Methanobrevibacter millerae SM9.</title>
        <authorList>
            <person name="Leahy S.C."/>
            <person name="Kelly W.J."/>
            <person name="Pacheco D.M."/>
            <person name="Li D."/>
            <person name="Altermann E."/>
            <person name="Attwood G.T."/>
        </authorList>
    </citation>
    <scope>NUCLEOTIDE SEQUENCE [LARGE SCALE GENOMIC DNA]</scope>
    <source>
        <strain evidence="4 5">SM9</strain>
    </source>
</reference>
<dbReference type="AlphaFoldDB" id="A0A0U3E5S3"/>
<dbReference type="SUPFAM" id="SSF53067">
    <property type="entry name" value="Actin-like ATPase domain"/>
    <property type="match status" value="2"/>
</dbReference>
<dbReference type="PANTHER" id="PTHR30005:SF0">
    <property type="entry name" value="RETROGRADE REGULATION PROTEIN 2"/>
    <property type="match status" value="1"/>
</dbReference>
<evidence type="ECO:0000256" key="1">
    <source>
        <dbReference type="SAM" id="MobiDB-lite"/>
    </source>
</evidence>
<dbReference type="GO" id="GO:0006357">
    <property type="term" value="P:regulation of transcription by RNA polymerase II"/>
    <property type="evidence" value="ECO:0007669"/>
    <property type="project" value="TreeGrafter"/>
</dbReference>
<keyword evidence="5" id="KW-1185">Reference proteome</keyword>
<dbReference type="PANTHER" id="PTHR30005">
    <property type="entry name" value="EXOPOLYPHOSPHATASE"/>
    <property type="match status" value="1"/>
</dbReference>
<dbReference type="Gene3D" id="3.30.420.40">
    <property type="match status" value="1"/>
</dbReference>
<evidence type="ECO:0000313" key="5">
    <source>
        <dbReference type="Proteomes" id="UP000067738"/>
    </source>
</evidence>
<feature type="region of interest" description="Disordered" evidence="1">
    <location>
        <begin position="397"/>
        <end position="420"/>
    </location>
</feature>
<feature type="transmembrane region" description="Helical" evidence="2">
    <location>
        <begin position="441"/>
        <end position="459"/>
    </location>
</feature>
<gene>
    <name evidence="4" type="ORF">sm9_0486</name>
</gene>
<dbReference type="PATRIC" id="fig|230361.4.peg.502"/>
<name>A0A0U3E5S3_9EURY</name>
<keyword evidence="2" id="KW-0472">Membrane</keyword>
<dbReference type="EMBL" id="CP011266">
    <property type="protein sequence ID" value="ALT68288.1"/>
    <property type="molecule type" value="Genomic_DNA"/>
</dbReference>
<sequence length="463" mass="52246">MVILILKCLYVSYLYNIIMQLRKFIILLIFLLFILTISSVDAKDLNTTDSVMLSRDSNQTEILDSSHVNQSIFSSDATNASEAFSSSYSLQNDKAEGVYGIVDFGTNVLTLNIYDVNNNEITKILVMSETSVISNYTQDNRLTPQGIEKLIFQLENYSEIMRLNGVTNEYIFATSSLRNLDNRYEVVVAVKDRLGIYINVISEEKEAEFGFRAVREMDLTTDNGLLIDLGGGSCEITYFINKTSITDDAIPFGSNSAYKQYVSGTFPNETERLEIKNRTLDELKKLAIKYSSYDDLFGNGGTVYTIKLMLISLGFIDKNESFVPVSKLDELLDNIKDDTEENRQKIIDVAPNRLYTLIPGIIILKTILEYYNVKYLHFCSGQITDGVLYELLENESSKDKPVDPSSRNESSKDKQNDFNSSSNISYEKALASSKLISNPTGNPIVVLILVFFSIFVSCYKRKS</sequence>
<keyword evidence="2" id="KW-0812">Transmembrane</keyword>
<dbReference type="Proteomes" id="UP000067738">
    <property type="component" value="Chromosome"/>
</dbReference>
<feature type="domain" description="Ppx/GppA phosphatase N-terminal" evidence="3">
    <location>
        <begin position="132"/>
        <end position="394"/>
    </location>
</feature>
<dbReference type="KEGG" id="mmil:sm9_0486"/>
<organism evidence="4 5">
    <name type="scientific">Methanobrevibacter millerae</name>
    <dbReference type="NCBI Taxonomy" id="230361"/>
    <lineage>
        <taxon>Archaea</taxon>
        <taxon>Methanobacteriati</taxon>
        <taxon>Methanobacteriota</taxon>
        <taxon>Methanomada group</taxon>
        <taxon>Methanobacteria</taxon>
        <taxon>Methanobacteriales</taxon>
        <taxon>Methanobacteriaceae</taxon>
        <taxon>Methanobrevibacter</taxon>
    </lineage>
</organism>
<evidence type="ECO:0000259" key="3">
    <source>
        <dbReference type="Pfam" id="PF02541"/>
    </source>
</evidence>
<dbReference type="Pfam" id="PF02541">
    <property type="entry name" value="Ppx-GppA"/>
    <property type="match status" value="1"/>
</dbReference>
<evidence type="ECO:0000313" key="4">
    <source>
        <dbReference type="EMBL" id="ALT68288.1"/>
    </source>
</evidence>
<dbReference type="InterPro" id="IPR050273">
    <property type="entry name" value="GppA/Ppx_hydrolase"/>
</dbReference>